<evidence type="ECO:0000313" key="10">
    <source>
        <dbReference type="Proteomes" id="UP000615017"/>
    </source>
</evidence>
<reference evidence="7 8" key="1">
    <citation type="submission" date="2016-11" db="EMBL/GenBank/DDBJ databases">
        <title>Draft genome sequences of five Shigatoxin-producing Escherichia coli isolates harboring the new recently described Subtilase cytotoxin allelic variant subAB2-3.</title>
        <authorList>
            <person name="Tasara T."/>
            <person name="Fierz L."/>
            <person name="Klumpp J."/>
            <person name="Schmidt H."/>
            <person name="Stephan R."/>
        </authorList>
    </citation>
    <scope>NUCLEOTIDE SEQUENCE [LARGE SCALE GENOMIC DNA]</scope>
    <source>
        <strain evidence="7 8">453</strain>
    </source>
</reference>
<comment type="caution">
    <text evidence="4">The sequence shown here is derived from an EMBL/GenBank/DDBJ whole genome shotgun (WGS) entry which is preliminary data.</text>
</comment>
<keyword evidence="2" id="KW-0732">Signal</keyword>
<dbReference type="Proteomes" id="UP000534332">
    <property type="component" value="Unassembled WGS sequence"/>
</dbReference>
<evidence type="ECO:0000313" key="9">
    <source>
        <dbReference type="Proteomes" id="UP000534332"/>
    </source>
</evidence>
<dbReference type="EMBL" id="AATCLQ010000051">
    <property type="protein sequence ID" value="EFJ6484061.1"/>
    <property type="molecule type" value="Genomic_DNA"/>
</dbReference>
<feature type="signal peptide" evidence="2">
    <location>
        <begin position="1"/>
        <end position="32"/>
    </location>
</feature>
<reference evidence="4 9" key="2">
    <citation type="submission" date="2020-02" db="EMBL/GenBank/DDBJ databases">
        <authorList>
            <person name="Ashton P.M."/>
            <person name="Dallman T."/>
            <person name="Nair S."/>
            <person name="De Pinna E."/>
            <person name="Peters T."/>
            <person name="Grant K."/>
        </authorList>
    </citation>
    <scope>NUCLEOTIDE SEQUENCE</scope>
    <source>
        <strain evidence="3 9">188143</strain>
        <strain evidence="4">93335</strain>
    </source>
</reference>
<evidence type="ECO:0000313" key="4">
    <source>
        <dbReference type="EMBL" id="EFJ6484061.1"/>
    </source>
</evidence>
<evidence type="ECO:0000313" key="8">
    <source>
        <dbReference type="Proteomes" id="UP000186595"/>
    </source>
</evidence>
<dbReference type="Proteomes" id="UP000711811">
    <property type="component" value="Unassembled WGS sequence"/>
</dbReference>
<evidence type="ECO:0000313" key="5">
    <source>
        <dbReference type="EMBL" id="MBL6237058.1"/>
    </source>
</evidence>
<gene>
    <name evidence="4" type="ORF">A2J79_004476</name>
    <name evidence="7" type="ORF">BMT50_06845</name>
    <name evidence="3" type="ORF">BRV02_003641</name>
    <name evidence="5" type="ORF">JNA65_24690</name>
    <name evidence="6" type="ORF">R8G00_10640</name>
</gene>
<dbReference type="NCBIfam" id="TIGR01690">
    <property type="entry name" value="ICE_RAQPRD"/>
    <property type="match status" value="1"/>
</dbReference>
<dbReference type="EMBL" id="AASSGK010000026">
    <property type="protein sequence ID" value="EFG2162535.1"/>
    <property type="molecule type" value="Genomic_DNA"/>
</dbReference>
<dbReference type="Pfam" id="PF09686">
    <property type="entry name" value="Plasmid_RAQPRD"/>
    <property type="match status" value="1"/>
</dbReference>
<dbReference type="EMBL" id="MPGR01000001">
    <property type="protein sequence ID" value="OKB72508.1"/>
    <property type="molecule type" value="Genomic_DNA"/>
</dbReference>
<dbReference type="Proteomes" id="UP000186595">
    <property type="component" value="Unassembled WGS sequence"/>
</dbReference>
<dbReference type="AlphaFoldDB" id="A0A085PBH8"/>
<evidence type="ECO:0000313" key="3">
    <source>
        <dbReference type="EMBL" id="EFG2162535.1"/>
    </source>
</evidence>
<organism evidence="4 11">
    <name type="scientific">Escherichia coli</name>
    <dbReference type="NCBI Taxonomy" id="562"/>
    <lineage>
        <taxon>Bacteria</taxon>
        <taxon>Pseudomonadati</taxon>
        <taxon>Pseudomonadota</taxon>
        <taxon>Gammaproteobacteria</taxon>
        <taxon>Enterobacterales</taxon>
        <taxon>Enterobacteriaceae</taxon>
        <taxon>Escherichia</taxon>
    </lineage>
</organism>
<dbReference type="InterPro" id="IPR019110">
    <property type="entry name" value="Uncharacterised_RAQPRD"/>
</dbReference>
<name>A0A085PBH8_ECOLX</name>
<reference evidence="5 10" key="3">
    <citation type="submission" date="2021-01" db="EMBL/GenBank/DDBJ databases">
        <title>Genomes of Escherichia coli STEC strains from raw meat-based diets for companion animals.</title>
        <authorList>
            <person name="Stevens M.J.A."/>
            <person name="Stephan R."/>
        </authorList>
    </citation>
    <scope>NUCLEOTIDE SEQUENCE [LARGE SCALE GENOMIC DNA]</scope>
    <source>
        <strain evidence="5 10">LSC1-58</strain>
    </source>
</reference>
<dbReference type="RefSeq" id="WP_000490828.1">
    <property type="nucleotide sequence ID" value="NZ_AP024130.1"/>
</dbReference>
<feature type="region of interest" description="Disordered" evidence="1">
    <location>
        <begin position="94"/>
        <end position="113"/>
    </location>
</feature>
<evidence type="ECO:0000313" key="7">
    <source>
        <dbReference type="EMBL" id="OKB72508.1"/>
    </source>
</evidence>
<dbReference type="Proteomes" id="UP001271591">
    <property type="component" value="Unassembled WGS sequence"/>
</dbReference>
<evidence type="ECO:0000313" key="6">
    <source>
        <dbReference type="EMBL" id="MDW9350066.1"/>
    </source>
</evidence>
<reference evidence="6" key="4">
    <citation type="submission" date="2023-10" db="EMBL/GenBank/DDBJ databases">
        <title>Draft Genome Sequence of a Shiga toxin-producing Escherichia coli strain from deer meat showing an IS-element integration in the B-subunit of the Shiga toxin Stx2b gene.</title>
        <authorList>
            <person name="Projahn M."/>
            <person name="Borowiak M."/>
        </authorList>
    </citation>
    <scope>NUCLEOTIDE SEQUENCE</scope>
    <source>
        <strain evidence="6">BfR-EC-18960</strain>
    </source>
</reference>
<evidence type="ECO:0000256" key="2">
    <source>
        <dbReference type="SAM" id="SignalP"/>
    </source>
</evidence>
<dbReference type="Proteomes" id="UP000615017">
    <property type="component" value="Unassembled WGS sequence"/>
</dbReference>
<proteinExistence type="predicted"/>
<evidence type="ECO:0000313" key="11">
    <source>
        <dbReference type="Proteomes" id="UP000711811"/>
    </source>
</evidence>
<feature type="compositionally biased region" description="Low complexity" evidence="1">
    <location>
        <begin position="94"/>
        <end position="103"/>
    </location>
</feature>
<sequence>MFSFPASSCRAGRLAGAAGMLFLLSFALPAQAAEKDELATVMRQLDHVQAALERARTASLQASSQGERYFFDYLRARADLQTIRDGIDHYLAPSRAQPRSSAAVTGDYRRERP</sequence>
<evidence type="ECO:0000256" key="1">
    <source>
        <dbReference type="SAM" id="MobiDB-lite"/>
    </source>
</evidence>
<dbReference type="EMBL" id="JAWPMK010000001">
    <property type="protein sequence ID" value="MDW9350066.1"/>
    <property type="molecule type" value="Genomic_DNA"/>
</dbReference>
<accession>A0A085PBH8</accession>
<protein>
    <submittedName>
        <fullName evidence="5">RAQPRD family integrative conjugative element protein</fullName>
    </submittedName>
</protein>
<dbReference type="EMBL" id="JAETYZ010000051">
    <property type="protein sequence ID" value="MBL6237058.1"/>
    <property type="molecule type" value="Genomic_DNA"/>
</dbReference>
<feature type="chain" id="PRO_5014218210" evidence="2">
    <location>
        <begin position="33"/>
        <end position="113"/>
    </location>
</feature>